<organism>
    <name type="scientific">Physcomitrium patens</name>
    <name type="common">Spreading-leaved earth moss</name>
    <name type="synonym">Physcomitrella patens</name>
    <dbReference type="NCBI Taxonomy" id="3218"/>
    <lineage>
        <taxon>Eukaryota</taxon>
        <taxon>Viridiplantae</taxon>
        <taxon>Streptophyta</taxon>
        <taxon>Embryophyta</taxon>
        <taxon>Bryophyta</taxon>
        <taxon>Bryophytina</taxon>
        <taxon>Bryopsida</taxon>
        <taxon>Funariidae</taxon>
        <taxon>Funariales</taxon>
        <taxon>Funariaceae</taxon>
        <taxon>Physcomitrium</taxon>
    </lineage>
</organism>
<feature type="non-terminal residue" evidence="1">
    <location>
        <position position="388"/>
    </location>
</feature>
<accession>A9U585</accession>
<name>A9U585_PHYPA</name>
<proteinExistence type="predicted"/>
<protein>
    <submittedName>
        <fullName evidence="1">Predicted protein</fullName>
    </submittedName>
</protein>
<dbReference type="AlphaFoldDB" id="A9U585"/>
<evidence type="ECO:0000313" key="1">
    <source>
        <dbReference type="EMBL" id="EDQ49168.1"/>
    </source>
</evidence>
<dbReference type="EMBL" id="DS545449">
    <property type="protein sequence ID" value="EDQ49168.1"/>
    <property type="molecule type" value="Genomic_DNA"/>
</dbReference>
<sequence length="388" mass="41784">MPATAQILPVVTITDNFAYGGGFGVDGFEFNRGGGAGTAFSGYPLMMGFLNFKSTSLEDVRCTGEASQGTTSHADPNTRWMAAEAVFRVVRQSLNTWQKIFGRGTTPWHDGKLRVVYADGGSEIWLVTSPGMSAALAPSSVPGSLKLGDGIPKPHHGPNTSFEKEVNLLSDVVEQKDSGQATAALPDVGALNKLPEKSDTGKAIDLMQNSRDYRAVMEKLAQAGTEEAGLYADSILKQCYMIIRSGVQGVKTASTKQDQAKELLWSRCSSFSSDEISAERVRQLESDPRFPKGLMELRSQWNEVGRDSLKQQEILGRIFHKRDPILLEQAGLGLIASHDEKINLDGTEFSGGNALAAVRNSWIAAVCEGTGSDCGGNDYYAVDMCANT</sequence>
<gene>
    <name evidence="1" type="ORF">PHYPADRAFT_102500</name>
</gene>
<reference evidence="1" key="1">
    <citation type="journal article" date="2008" name="Science">
        <title>The Physcomitrella genome reveals evolutionary insights into the conquest of land by plants.</title>
        <authorList>
            <person name="Rensing S."/>
            <person name="Lang D."/>
            <person name="Zimmer A."/>
            <person name="Terry A."/>
            <person name="Salamov A."/>
            <person name="Shapiro H."/>
            <person name="Nishiyama T."/>
            <person name="Perroud P.-F."/>
            <person name="Lindquist E."/>
            <person name="Kamisugi Y."/>
            <person name="Tanahashi T."/>
            <person name="Sakakibara K."/>
            <person name="Fujita T."/>
            <person name="Oishi K."/>
            <person name="Shin-I T."/>
            <person name="Kuroki Y."/>
            <person name="Toyoda A."/>
            <person name="Suzuki Y."/>
            <person name="Hashimoto A."/>
            <person name="Yamaguchi K."/>
            <person name="Sugano A."/>
            <person name="Kohara Y."/>
            <person name="Fujiyama A."/>
            <person name="Anterola A."/>
            <person name="Aoki S."/>
            <person name="Ashton N."/>
            <person name="Barbazuk W.B."/>
            <person name="Barker E."/>
            <person name="Bennetzen J."/>
            <person name="Bezanilla M."/>
            <person name="Blankenship R."/>
            <person name="Cho S.H."/>
            <person name="Dutcher S."/>
            <person name="Estelle M."/>
            <person name="Fawcett J.A."/>
            <person name="Gundlach H."/>
            <person name="Hanada K."/>
            <person name="Heyl A."/>
            <person name="Hicks K.A."/>
            <person name="Hugh J."/>
            <person name="Lohr M."/>
            <person name="Mayer K."/>
            <person name="Melkozernov A."/>
            <person name="Murata T."/>
            <person name="Nelson D."/>
            <person name="Pils B."/>
            <person name="Prigge M."/>
            <person name="Reiss B."/>
            <person name="Renner T."/>
            <person name="Rombauts S."/>
            <person name="Rushton P."/>
            <person name="Sanderfoot A."/>
            <person name="Schween G."/>
            <person name="Shiu S.-H."/>
            <person name="Stueber K."/>
            <person name="Theodoulou F.L."/>
            <person name="Tu H."/>
            <person name="Van de Peer Y."/>
            <person name="Verrier P.J."/>
            <person name="Waters E."/>
            <person name="Wood A."/>
            <person name="Yang L."/>
            <person name="Cove D."/>
            <person name="Cuming A."/>
            <person name="Hasebe M."/>
            <person name="Lucas S."/>
            <person name="Mishler D.B."/>
            <person name="Reski R."/>
            <person name="Grigoriev I."/>
            <person name="Quatrano R.S."/>
            <person name="Boore J.L."/>
        </authorList>
    </citation>
    <scope>NUCLEOTIDE SEQUENCE [LARGE SCALE GENOMIC DNA]</scope>
</reference>